<evidence type="ECO:0000256" key="5">
    <source>
        <dbReference type="ARBA" id="ARBA00022694"/>
    </source>
</evidence>
<dbReference type="STRING" id="301967.A6E15_12865"/>
<comment type="caution">
    <text evidence="7">The sequence shown here is derived from an EMBL/GenBank/DDBJ whole genome shotgun (WGS) entry which is preliminary data.</text>
</comment>
<dbReference type="GO" id="GO:0008175">
    <property type="term" value="F:tRNA methyltransferase activity"/>
    <property type="evidence" value="ECO:0007669"/>
    <property type="project" value="UniProtKB-UniRule"/>
</dbReference>
<keyword evidence="4 6" id="KW-0949">S-adenosyl-L-methionine</keyword>
<proteinExistence type="inferred from homology"/>
<evidence type="ECO:0000313" key="7">
    <source>
        <dbReference type="EMBL" id="OLZ41819.1"/>
    </source>
</evidence>
<dbReference type="HAMAP" id="MF_00587">
    <property type="entry name" value="tRNA_methyltr_TrmY"/>
    <property type="match status" value="1"/>
</dbReference>
<reference evidence="8" key="1">
    <citation type="submission" date="2016-04" db="EMBL/GenBank/DDBJ databases">
        <authorList>
            <person name="Chen S.-C."/>
            <person name="Lai M.-C."/>
        </authorList>
    </citation>
    <scope>NUCLEOTIDE SEQUENCE [LARGE SCALE GENOMIC DNA]</scope>
    <source>
        <strain evidence="8">AB14</strain>
    </source>
</reference>
<feature type="binding site" evidence="6">
    <location>
        <position position="128"/>
    </location>
    <ligand>
        <name>S-adenosyl-L-methionine</name>
        <dbReference type="ChEBI" id="CHEBI:59789"/>
    </ligand>
</feature>
<dbReference type="PANTHER" id="PTHR40703">
    <property type="entry name" value="TRNA (PSEUDOURIDINE(54)-N(1))-METHYLTRANSFERASE"/>
    <property type="match status" value="1"/>
</dbReference>
<evidence type="ECO:0000256" key="6">
    <source>
        <dbReference type="HAMAP-Rule" id="MF_00587"/>
    </source>
</evidence>
<evidence type="ECO:0000256" key="1">
    <source>
        <dbReference type="ARBA" id="ARBA00022490"/>
    </source>
</evidence>
<dbReference type="Proteomes" id="UP000189370">
    <property type="component" value="Unassembled WGS sequence"/>
</dbReference>
<dbReference type="GO" id="GO:0008757">
    <property type="term" value="F:S-adenosylmethionine-dependent methyltransferase activity"/>
    <property type="evidence" value="ECO:0007669"/>
    <property type="project" value="UniProtKB-UniRule"/>
</dbReference>
<dbReference type="Pfam" id="PF04013">
    <property type="entry name" value="Methyltrn_RNA_2"/>
    <property type="match status" value="1"/>
</dbReference>
<organism evidence="7 8">
    <name type="scientific">Natrinema saccharevitans</name>
    <dbReference type="NCBI Taxonomy" id="301967"/>
    <lineage>
        <taxon>Archaea</taxon>
        <taxon>Methanobacteriati</taxon>
        <taxon>Methanobacteriota</taxon>
        <taxon>Stenosarchaea group</taxon>
        <taxon>Halobacteria</taxon>
        <taxon>Halobacteriales</taxon>
        <taxon>Natrialbaceae</taxon>
        <taxon>Natrinema</taxon>
    </lineage>
</organism>
<gene>
    <name evidence="6" type="primary">trmY</name>
    <name evidence="7" type="ORF">A6E15_12865</name>
</gene>
<evidence type="ECO:0000313" key="8">
    <source>
        <dbReference type="Proteomes" id="UP000189370"/>
    </source>
</evidence>
<sequence length="200" mass="21766">MRQFVLLGHDVPTEPDFSLDDLAGGAGRLDALCRSITAAFVTSHGIREAVRVHLIARDELTITFDGRELQRLNPDERSTAALVRNALEHRADAIGALPAEPSPGVELYRRGFEGTLEAIADDGPVVQLHEDGDAVVDVDPEGLADGIFVLSDHRDFTADEAALLEDVADQRLRLGPELLHADQAITIAHHYLDTDGYGRF</sequence>
<dbReference type="EC" id="2.1.1.257" evidence="6"/>
<dbReference type="GO" id="GO:0005737">
    <property type="term" value="C:cytoplasm"/>
    <property type="evidence" value="ECO:0007669"/>
    <property type="project" value="UniProtKB-SubCell"/>
</dbReference>
<evidence type="ECO:0000256" key="4">
    <source>
        <dbReference type="ARBA" id="ARBA00022691"/>
    </source>
</evidence>
<dbReference type="Gene3D" id="3.40.1280.10">
    <property type="match status" value="1"/>
</dbReference>
<keyword evidence="2 6" id="KW-0489">Methyltransferase</keyword>
<dbReference type="InterPro" id="IPR029028">
    <property type="entry name" value="Alpha/beta_knot_MTases"/>
</dbReference>
<keyword evidence="5 6" id="KW-0819">tRNA processing</keyword>
<comment type="subcellular location">
    <subcellularLocation>
        <location evidence="6">Cytoplasm</location>
    </subcellularLocation>
</comment>
<keyword evidence="8" id="KW-1185">Reference proteome</keyword>
<keyword evidence="1 6" id="KW-0963">Cytoplasm</keyword>
<dbReference type="CDD" id="cd18087">
    <property type="entry name" value="TrmY-like"/>
    <property type="match status" value="1"/>
</dbReference>
<comment type="caution">
    <text evidence="6">Lacks conserved residue(s) required for the propagation of feature annotation.</text>
</comment>
<dbReference type="GO" id="GO:0030488">
    <property type="term" value="P:tRNA methylation"/>
    <property type="evidence" value="ECO:0007669"/>
    <property type="project" value="UniProtKB-UniRule"/>
</dbReference>
<comment type="subunit">
    <text evidence="6">Homodimer.</text>
</comment>
<comment type="function">
    <text evidence="6">Specifically catalyzes the N1-methylation of pseudouridine at position 54 (Psi54) in tRNAs.</text>
</comment>
<protein>
    <recommendedName>
        <fullName evidence="6">tRNA (pseudouridine(54)-N(1))-methyltransferase</fullName>
        <ecNumber evidence="6">2.1.1.257</ecNumber>
    </recommendedName>
</protein>
<keyword evidence="3 6" id="KW-0808">Transferase</keyword>
<evidence type="ECO:0000256" key="3">
    <source>
        <dbReference type="ARBA" id="ARBA00022679"/>
    </source>
</evidence>
<name>A0A1S8AZ71_9EURY</name>
<dbReference type="InterPro" id="IPR007158">
    <property type="entry name" value="TrmY"/>
</dbReference>
<dbReference type="OrthoDB" id="27492at2157"/>
<dbReference type="EMBL" id="LWLN01000001">
    <property type="protein sequence ID" value="OLZ41819.1"/>
    <property type="molecule type" value="Genomic_DNA"/>
</dbReference>
<dbReference type="PANTHER" id="PTHR40703:SF1">
    <property type="entry name" value="TRNA (PSEUDOURIDINE(54)-N(1))-METHYLTRANSFERASE"/>
    <property type="match status" value="1"/>
</dbReference>
<comment type="catalytic activity">
    <reaction evidence="6">
        <text>pseudouridine(54) in tRNA + S-adenosyl-L-methionine = N(1)-methylpseudouridine(54) in tRNA + S-adenosyl-L-homocysteine + H(+)</text>
        <dbReference type="Rhea" id="RHEA:55292"/>
        <dbReference type="Rhea" id="RHEA-COMP:14140"/>
        <dbReference type="Rhea" id="RHEA-COMP:14141"/>
        <dbReference type="ChEBI" id="CHEBI:15378"/>
        <dbReference type="ChEBI" id="CHEBI:57856"/>
        <dbReference type="ChEBI" id="CHEBI:59789"/>
        <dbReference type="ChEBI" id="CHEBI:65314"/>
        <dbReference type="ChEBI" id="CHEBI:74890"/>
        <dbReference type="EC" id="2.1.1.257"/>
    </reaction>
</comment>
<dbReference type="SUPFAM" id="SSF75217">
    <property type="entry name" value="alpha/beta knot"/>
    <property type="match status" value="1"/>
</dbReference>
<dbReference type="InterPro" id="IPR029026">
    <property type="entry name" value="tRNA_m1G_MTases_N"/>
</dbReference>
<accession>A0A1S8AZ71</accession>
<dbReference type="RefSeq" id="WP_076146820.1">
    <property type="nucleotide sequence ID" value="NZ_LWLN01000001.1"/>
</dbReference>
<dbReference type="NCBIfam" id="NF002560">
    <property type="entry name" value="PRK02135.1"/>
    <property type="match status" value="1"/>
</dbReference>
<evidence type="ECO:0000256" key="2">
    <source>
        <dbReference type="ARBA" id="ARBA00022603"/>
    </source>
</evidence>
<comment type="similarity">
    <text evidence="6">Belongs to the methyltransferase superfamily. TrmY family.</text>
</comment>
<dbReference type="AlphaFoldDB" id="A0A1S8AZ71"/>